<dbReference type="Proteomes" id="UP001620645">
    <property type="component" value="Unassembled WGS sequence"/>
</dbReference>
<dbReference type="AlphaFoldDB" id="A0ABD2K5G5"/>
<proteinExistence type="predicted"/>
<dbReference type="EMBL" id="JBICCN010000051">
    <property type="protein sequence ID" value="KAL3098136.1"/>
    <property type="molecule type" value="Genomic_DNA"/>
</dbReference>
<organism evidence="1 2">
    <name type="scientific">Heterodera schachtii</name>
    <name type="common">Sugarbeet cyst nematode worm</name>
    <name type="synonym">Tylenchus schachtii</name>
    <dbReference type="NCBI Taxonomy" id="97005"/>
    <lineage>
        <taxon>Eukaryota</taxon>
        <taxon>Metazoa</taxon>
        <taxon>Ecdysozoa</taxon>
        <taxon>Nematoda</taxon>
        <taxon>Chromadorea</taxon>
        <taxon>Rhabditida</taxon>
        <taxon>Tylenchina</taxon>
        <taxon>Tylenchomorpha</taxon>
        <taxon>Tylenchoidea</taxon>
        <taxon>Heteroderidae</taxon>
        <taxon>Heteroderinae</taxon>
        <taxon>Heterodera</taxon>
    </lineage>
</organism>
<accession>A0ABD2K5G5</accession>
<protein>
    <submittedName>
        <fullName evidence="1">Uncharacterized protein</fullName>
    </submittedName>
</protein>
<name>A0ABD2K5G5_HETSC</name>
<evidence type="ECO:0000313" key="2">
    <source>
        <dbReference type="Proteomes" id="UP001620645"/>
    </source>
</evidence>
<sequence length="69" mass="7460">MNASEQKLRFLCRMGPTAPPLLFEPFLQMGLSNMNQEMELLSKLSAAASQPAASISFICPNSAASSKVR</sequence>
<reference evidence="1 2" key="1">
    <citation type="submission" date="2024-10" db="EMBL/GenBank/DDBJ databases">
        <authorList>
            <person name="Kim D."/>
        </authorList>
    </citation>
    <scope>NUCLEOTIDE SEQUENCE [LARGE SCALE GENOMIC DNA]</scope>
    <source>
        <strain evidence="1">Taebaek</strain>
    </source>
</reference>
<gene>
    <name evidence="1" type="ORF">niasHS_001972</name>
</gene>
<keyword evidence="2" id="KW-1185">Reference proteome</keyword>
<comment type="caution">
    <text evidence="1">The sequence shown here is derived from an EMBL/GenBank/DDBJ whole genome shotgun (WGS) entry which is preliminary data.</text>
</comment>
<evidence type="ECO:0000313" key="1">
    <source>
        <dbReference type="EMBL" id="KAL3098136.1"/>
    </source>
</evidence>